<dbReference type="Proteomes" id="UP000198860">
    <property type="component" value="Unassembled WGS sequence"/>
</dbReference>
<dbReference type="OrthoDB" id="9798935at2"/>
<dbReference type="InterPro" id="IPR051933">
    <property type="entry name" value="Resuscitation_pf_RpfB"/>
</dbReference>
<dbReference type="InterPro" id="IPR036908">
    <property type="entry name" value="RlpA-like_sf"/>
</dbReference>
<feature type="region of interest" description="Disordered" evidence="2">
    <location>
        <begin position="293"/>
        <end position="320"/>
    </location>
</feature>
<dbReference type="GO" id="GO:0019867">
    <property type="term" value="C:outer membrane"/>
    <property type="evidence" value="ECO:0007669"/>
    <property type="project" value="InterPro"/>
</dbReference>
<sequence>MKIGNLLKSAISHMMVWATVIAVLCIAFLVTVSYEATKASVQVTQNGQKELIRTHADTIDELLSELDVTVQPHDELSHNLSDPVEYGMDVTYIASKSINLAIDRNHTEEYYTTASTVEEFFEQEGLEFNKRDEVSHNPDALIKEGMNIEVQQAFQVTVNDGGESGRIWTTASTVDELLQEEGITLNELDELNLSEEEDLSSDKKVMITRVEKVTDIVEEEVDFTVETKKDDSLPKGEKKVVSSGEKGLITKEYEVILKNGEEASRELIKETVEQESKTEVVALGTKVEKKATAAASSSSNSSSSSRSTSSQASTTVSRNDTSEAKTLYMHATAYTANCAGCSGITATGINLKANPNQKVVAVDPSVIPLGSRVWVEGYGYAVAGDTGGAINGNRIDLFVPSRSEALKFGSRNVKVKILD</sequence>
<dbReference type="SMART" id="SM01208">
    <property type="entry name" value="G5"/>
    <property type="match status" value="1"/>
</dbReference>
<feature type="compositionally biased region" description="Low complexity" evidence="2">
    <location>
        <begin position="293"/>
        <end position="317"/>
    </location>
</feature>
<dbReference type="Gene3D" id="2.40.40.10">
    <property type="entry name" value="RlpA-like domain"/>
    <property type="match status" value="1"/>
</dbReference>
<evidence type="ECO:0000256" key="2">
    <source>
        <dbReference type="SAM" id="MobiDB-lite"/>
    </source>
</evidence>
<dbReference type="InterPro" id="IPR007137">
    <property type="entry name" value="DUF348"/>
</dbReference>
<reference evidence="5" key="1">
    <citation type="submission" date="2016-10" db="EMBL/GenBank/DDBJ databases">
        <authorList>
            <person name="Varghese N."/>
            <person name="Submissions S."/>
        </authorList>
    </citation>
    <scope>NUCLEOTIDE SEQUENCE [LARGE SCALE GENOMIC DNA]</scope>
    <source>
        <strain evidence="5">CGMCC 1.3703</strain>
    </source>
</reference>
<dbReference type="InterPro" id="IPR011098">
    <property type="entry name" value="G5_dom"/>
</dbReference>
<feature type="domain" description="G5" evidence="3">
    <location>
        <begin position="207"/>
        <end position="287"/>
    </location>
</feature>
<keyword evidence="5" id="KW-1185">Reference proteome</keyword>
<gene>
    <name evidence="4" type="ORF">SAMN05421677_12740</name>
</gene>
<dbReference type="STRING" id="240303.SAMN05421677_12740"/>
<evidence type="ECO:0000313" key="5">
    <source>
        <dbReference type="Proteomes" id="UP000198860"/>
    </source>
</evidence>
<proteinExistence type="predicted"/>
<protein>
    <submittedName>
        <fullName evidence="4">Uncharacterized conserved protein YabE, contains G5 and tandem DUF348 domains</fullName>
    </submittedName>
</protein>
<organism evidence="4 5">
    <name type="scientific">Halobacillus aidingensis</name>
    <dbReference type="NCBI Taxonomy" id="240303"/>
    <lineage>
        <taxon>Bacteria</taxon>
        <taxon>Bacillati</taxon>
        <taxon>Bacillota</taxon>
        <taxon>Bacilli</taxon>
        <taxon>Bacillales</taxon>
        <taxon>Bacillaceae</taxon>
        <taxon>Halobacillus</taxon>
    </lineage>
</organism>
<name>A0A1H0UPN3_HALAD</name>
<dbReference type="RefSeq" id="WP_089654606.1">
    <property type="nucleotide sequence ID" value="NZ_FNIZ01000027.1"/>
</dbReference>
<accession>A0A1H0UPN3</accession>
<dbReference type="EMBL" id="FNIZ01000027">
    <property type="protein sequence ID" value="SDP67806.1"/>
    <property type="molecule type" value="Genomic_DNA"/>
</dbReference>
<keyword evidence="1" id="KW-0732">Signal</keyword>
<dbReference type="PROSITE" id="PS51109">
    <property type="entry name" value="G5"/>
    <property type="match status" value="1"/>
</dbReference>
<dbReference type="Pfam" id="PF06725">
    <property type="entry name" value="3D"/>
    <property type="match status" value="1"/>
</dbReference>
<dbReference type="Pfam" id="PF03990">
    <property type="entry name" value="DUF348"/>
    <property type="match status" value="3"/>
</dbReference>
<dbReference type="InterPro" id="IPR010611">
    <property type="entry name" value="3D_dom"/>
</dbReference>
<dbReference type="GO" id="GO:0004553">
    <property type="term" value="F:hydrolase activity, hydrolyzing O-glycosyl compounds"/>
    <property type="evidence" value="ECO:0007669"/>
    <property type="project" value="InterPro"/>
</dbReference>
<dbReference type="CDD" id="cd22786">
    <property type="entry name" value="DPBB_YuiC-like"/>
    <property type="match status" value="1"/>
</dbReference>
<evidence type="ECO:0000256" key="1">
    <source>
        <dbReference type="ARBA" id="ARBA00022729"/>
    </source>
</evidence>
<dbReference type="PANTHER" id="PTHR39160:SF4">
    <property type="entry name" value="RESUSCITATION-PROMOTING FACTOR RPFB"/>
    <property type="match status" value="1"/>
</dbReference>
<dbReference type="Gene3D" id="2.20.230.10">
    <property type="entry name" value="Resuscitation-promoting factor rpfb"/>
    <property type="match status" value="1"/>
</dbReference>
<dbReference type="AlphaFoldDB" id="A0A1H0UPN3"/>
<dbReference type="GO" id="GO:0009254">
    <property type="term" value="P:peptidoglycan turnover"/>
    <property type="evidence" value="ECO:0007669"/>
    <property type="project" value="InterPro"/>
</dbReference>
<evidence type="ECO:0000313" key="4">
    <source>
        <dbReference type="EMBL" id="SDP67806.1"/>
    </source>
</evidence>
<dbReference type="SUPFAM" id="SSF50685">
    <property type="entry name" value="Barwin-like endoglucanases"/>
    <property type="match status" value="1"/>
</dbReference>
<evidence type="ECO:0000259" key="3">
    <source>
        <dbReference type="PROSITE" id="PS51109"/>
    </source>
</evidence>
<dbReference type="PANTHER" id="PTHR39160">
    <property type="entry name" value="CELL WALL-BINDING PROTEIN YOCH"/>
    <property type="match status" value="1"/>
</dbReference>
<dbReference type="Pfam" id="PF07501">
    <property type="entry name" value="G5"/>
    <property type="match status" value="1"/>
</dbReference>